<dbReference type="GO" id="GO:0042393">
    <property type="term" value="F:histone binding"/>
    <property type="evidence" value="ECO:0007669"/>
    <property type="project" value="TreeGrafter"/>
</dbReference>
<evidence type="ECO:0000313" key="6">
    <source>
        <dbReference type="Proteomes" id="UP000504615"/>
    </source>
</evidence>
<feature type="domain" description="BRCT" evidence="5">
    <location>
        <begin position="1341"/>
        <end position="1404"/>
    </location>
</feature>
<dbReference type="OrthoDB" id="129353at2759"/>
<dbReference type="Pfam" id="PF24680">
    <property type="entry name" value="SH3_Hsr9"/>
    <property type="match status" value="1"/>
</dbReference>
<feature type="region of interest" description="Disordered" evidence="4">
    <location>
        <begin position="452"/>
        <end position="473"/>
    </location>
</feature>
<sequence>MSNPKEVETSVQGTQKTYSESANENSKVNETQNTSLNESQDFRLVDYEGEESMMERARETQDGEDDSQKSIEPLDSQQSPEAQLQIYDNTITVNNKGDEIIIDKGLENEAEKTEEDVSDELRESEKKELFDEDLDIIQGTPPQNYLLSKKVVSNIDVPSLKRKAEIIDEPPTKISKIMPAEDMMNVEKQFEEEEEESHQSDDSYQDLFKNKDKNVTIEETQDPTNLELTQNSLRDSIEHAAETMVDEKTREFSSKQINQDNVDKDKDENLNVSEKLSDTSVNDSTTVVNYSNKSDDSLLEDNNLVTKTRGEISSTNVVIADEKSGIGTSDEMNASAKDAETISAENNQIKQSNCEKPSGNIVDNKQEISSSQVKLRPSVEFIYENMKRTAGDDENRSKPQVVQIDDDGEKIVLDSSTELSFDRQHIKTKPEVVQIDDSHEGKKIVVDLDDSSKVQTTDKSSYESRSGTDFSYKSAESMKESSLDSKMTMDKRLVNGSTDSKRSDTDATLSLDSDTFSGCDEQIPITTLKDSNVVTHNIKKLSNSKGNSFISKNIDNIELISISDNETSNVEEKIKSDLTHNNLAKTIQVEREMKMYLKFKYVVNIDENTKEIASKELTTVQCHPESMFMMDRQKNDDSQSSLADISDNKESSPGSVNSNPQLYPLNPSRLSTMSSFSSSSASSAASLATRLALKNVHFSIPSLPVKHAKKQDIPTPIEKQMLDETYDRLTREWKNYRLLTTTILNYANVELNSTVPTTISTTIRTASPSSTFVNVSNERLDDPHLEKNMRSSTPSDQITKDSKIELTITPKSTKKGRVLKKPRSKLEKSNVTQSNGENGAGDISNEPSSRISVTETDALASVKKSKLESVENNLLTDINVLANSSPRNMLPDELIGKIAFAKWSDNNYYPGTVIDRQKTKYKVNFFDGKSKTLIPEFVIPIPKILREGLSVYATTKTNGYGSCGIIVNVHTSGNDDTYYTVETDEGERLRVQIQNISLSADQAQVLKEEVDSADKNSLPSTPKALGQVTLDNMVDGKRRSKRIGTPLFSTPKSKTNATGPGTSASKIKSEPSVSGISTKLKKEKDAISENESVSSDSNVEFQSQDWYILKGVQKEIVGTPYEQIVKGPQSKVKSKPRSKKKVEDPQMVETLGPIPLNSNIFKGMSFILTCASLEALDRYQDLSGLTLSGTETETDVETENEDDWDDRPFVRDRLHAQILAGGGKIYENFEKIPKDEYVDTKLITNVPNTTEKYILCLSVGISVCNHKWIIRCCTEGKIVNVAEHVLPTGWSLQKRGYVEKFEMSRSKPLEEIVVIIPSLSYDRQFATFWQQVCENAGAAVLIAEDSEAMETMDFASNIMVVSNCRCPSWAVNRAARQQIPLLSTTWVIQCIIEGRLCPPDQHPRYKYNYIIR</sequence>
<keyword evidence="3" id="KW-0539">Nucleus</keyword>
<evidence type="ECO:0000256" key="4">
    <source>
        <dbReference type="SAM" id="MobiDB-lite"/>
    </source>
</evidence>
<dbReference type="InterPro" id="IPR056492">
    <property type="entry name" value="SH3_Hsr9"/>
</dbReference>
<keyword evidence="6" id="KW-1185">Reference proteome</keyword>
<evidence type="ECO:0000256" key="2">
    <source>
        <dbReference type="ARBA" id="ARBA00022763"/>
    </source>
</evidence>
<dbReference type="Gene3D" id="3.40.50.10190">
    <property type="entry name" value="BRCT domain"/>
    <property type="match status" value="2"/>
</dbReference>
<comment type="subcellular location">
    <subcellularLocation>
        <location evidence="1">Nucleus</location>
    </subcellularLocation>
</comment>
<feature type="compositionally biased region" description="Basic and acidic residues" evidence="4">
    <location>
        <begin position="53"/>
        <end position="69"/>
    </location>
</feature>
<dbReference type="PANTHER" id="PTHR15321:SF3">
    <property type="entry name" value="TP53-BINDING PROTEIN 1"/>
    <property type="match status" value="1"/>
</dbReference>
<feature type="compositionally biased region" description="Polar residues" evidence="4">
    <location>
        <begin position="453"/>
        <end position="471"/>
    </location>
</feature>
<keyword evidence="2" id="KW-0227">DNA damage</keyword>
<gene>
    <name evidence="7" type="primary">LOC105426022</name>
</gene>
<dbReference type="PANTHER" id="PTHR15321">
    <property type="entry name" value="TUMOR SUPPRESSOR P53-BINDING PROTEIN 1"/>
    <property type="match status" value="1"/>
</dbReference>
<feature type="compositionally biased region" description="Polar residues" evidence="4">
    <location>
        <begin position="270"/>
        <end position="281"/>
    </location>
</feature>
<dbReference type="InterPro" id="IPR036420">
    <property type="entry name" value="BRCT_dom_sf"/>
</dbReference>
<proteinExistence type="predicted"/>
<feature type="compositionally biased region" description="Polar residues" evidence="4">
    <location>
        <begin position="75"/>
        <end position="84"/>
    </location>
</feature>
<dbReference type="KEGG" id="pbar:105426022"/>
<dbReference type="GO" id="GO:0045944">
    <property type="term" value="P:positive regulation of transcription by RNA polymerase II"/>
    <property type="evidence" value="ECO:0007669"/>
    <property type="project" value="TreeGrafter"/>
</dbReference>
<feature type="region of interest" description="Disordered" evidence="4">
    <location>
        <begin position="187"/>
        <end position="229"/>
    </location>
</feature>
<feature type="compositionally biased region" description="Basic and acidic residues" evidence="4">
    <location>
        <begin position="244"/>
        <end position="253"/>
    </location>
</feature>
<dbReference type="RefSeq" id="XP_011635386.1">
    <property type="nucleotide sequence ID" value="XM_011637084.2"/>
</dbReference>
<organism evidence="6 7">
    <name type="scientific">Pogonomyrmex barbatus</name>
    <name type="common">red harvester ant</name>
    <dbReference type="NCBI Taxonomy" id="144034"/>
    <lineage>
        <taxon>Eukaryota</taxon>
        <taxon>Metazoa</taxon>
        <taxon>Ecdysozoa</taxon>
        <taxon>Arthropoda</taxon>
        <taxon>Hexapoda</taxon>
        <taxon>Insecta</taxon>
        <taxon>Pterygota</taxon>
        <taxon>Neoptera</taxon>
        <taxon>Endopterygota</taxon>
        <taxon>Hymenoptera</taxon>
        <taxon>Apocrita</taxon>
        <taxon>Aculeata</taxon>
        <taxon>Formicoidea</taxon>
        <taxon>Formicidae</taxon>
        <taxon>Myrmicinae</taxon>
        <taxon>Pogonomyrmex</taxon>
    </lineage>
</organism>
<dbReference type="InterPro" id="IPR001357">
    <property type="entry name" value="BRCT_dom"/>
</dbReference>
<evidence type="ECO:0000259" key="5">
    <source>
        <dbReference type="PROSITE" id="PS50172"/>
    </source>
</evidence>
<protein>
    <submittedName>
        <fullName evidence="7">Myb-like protein X</fullName>
    </submittedName>
</protein>
<feature type="compositionally biased region" description="Basic and acidic residues" evidence="4">
    <location>
        <begin position="778"/>
        <end position="789"/>
    </location>
</feature>
<accession>A0A6I9W9G2</accession>
<feature type="compositionally biased region" description="Polar residues" evidence="4">
    <location>
        <begin position="9"/>
        <end position="39"/>
    </location>
</feature>
<dbReference type="GO" id="GO:0005634">
    <property type="term" value="C:nucleus"/>
    <property type="evidence" value="ECO:0007669"/>
    <property type="project" value="UniProtKB-SubCell"/>
</dbReference>
<feature type="region of interest" description="Disordered" evidence="4">
    <location>
        <begin position="1"/>
        <end position="84"/>
    </location>
</feature>
<dbReference type="InterPro" id="IPR047249">
    <property type="entry name" value="BRCT_p53bp1-like_rpt1"/>
</dbReference>
<name>A0A6I9W9G2_9HYME</name>
<dbReference type="InterPro" id="IPR047250">
    <property type="entry name" value="BRCT_p53bp1-like_rpt2"/>
</dbReference>
<dbReference type="CDD" id="cd17745">
    <property type="entry name" value="BRCT_p53bp1_rpt1"/>
    <property type="match status" value="1"/>
</dbReference>
<dbReference type="SUPFAM" id="SSF63748">
    <property type="entry name" value="Tudor/PWWP/MBT"/>
    <property type="match status" value="1"/>
</dbReference>
<evidence type="ECO:0000256" key="3">
    <source>
        <dbReference type="ARBA" id="ARBA00023242"/>
    </source>
</evidence>
<feature type="region of interest" description="Disordered" evidence="4">
    <location>
        <begin position="244"/>
        <end position="281"/>
    </location>
</feature>
<dbReference type="Proteomes" id="UP000504615">
    <property type="component" value="Unplaced"/>
</dbReference>
<evidence type="ECO:0000256" key="1">
    <source>
        <dbReference type="ARBA" id="ARBA00004123"/>
    </source>
</evidence>
<feature type="region of interest" description="Disordered" evidence="4">
    <location>
        <begin position="105"/>
        <end position="125"/>
    </location>
</feature>
<dbReference type="PROSITE" id="PS50172">
    <property type="entry name" value="BRCT"/>
    <property type="match status" value="2"/>
</dbReference>
<feature type="region of interest" description="Disordered" evidence="4">
    <location>
        <begin position="774"/>
        <end position="851"/>
    </location>
</feature>
<dbReference type="GeneID" id="105426022"/>
<reference evidence="7" key="1">
    <citation type="submission" date="2025-08" db="UniProtKB">
        <authorList>
            <consortium name="RefSeq"/>
        </authorList>
    </citation>
    <scope>IDENTIFICATION</scope>
</reference>
<dbReference type="Gene3D" id="2.30.30.140">
    <property type="match status" value="1"/>
</dbReference>
<feature type="compositionally biased region" description="Polar residues" evidence="4">
    <location>
        <begin position="651"/>
        <end position="661"/>
    </location>
</feature>
<evidence type="ECO:0000313" key="7">
    <source>
        <dbReference type="RefSeq" id="XP_011635386.1"/>
    </source>
</evidence>
<dbReference type="SUPFAM" id="SSF52113">
    <property type="entry name" value="BRCT domain"/>
    <property type="match status" value="2"/>
</dbReference>
<feature type="region of interest" description="Disordered" evidence="4">
    <location>
        <begin position="1039"/>
        <end position="1081"/>
    </location>
</feature>
<feature type="compositionally biased region" description="Basic residues" evidence="4">
    <location>
        <begin position="812"/>
        <end position="823"/>
    </location>
</feature>
<dbReference type="CDD" id="cd17724">
    <property type="entry name" value="BRCT_p53bp1_rpt2"/>
    <property type="match status" value="1"/>
</dbReference>
<feature type="region of interest" description="Disordered" evidence="4">
    <location>
        <begin position="634"/>
        <end position="664"/>
    </location>
</feature>
<dbReference type="Pfam" id="PF18428">
    <property type="entry name" value="BRCT_3"/>
    <property type="match status" value="1"/>
</dbReference>
<dbReference type="GO" id="GO:0000077">
    <property type="term" value="P:DNA damage checkpoint signaling"/>
    <property type="evidence" value="ECO:0007669"/>
    <property type="project" value="TreeGrafter"/>
</dbReference>
<dbReference type="InterPro" id="IPR047252">
    <property type="entry name" value="TP53BP1-like"/>
</dbReference>
<feature type="domain" description="BRCT" evidence="5">
    <location>
        <begin position="1211"/>
        <end position="1286"/>
    </location>
</feature>
<feature type="compositionally biased region" description="Polar residues" evidence="4">
    <location>
        <begin position="1047"/>
        <end position="1077"/>
    </location>
</feature>